<organism evidence="3 4">
    <name type="scientific">Colletotrichum scovillei</name>
    <dbReference type="NCBI Taxonomy" id="1209932"/>
    <lineage>
        <taxon>Eukaryota</taxon>
        <taxon>Fungi</taxon>
        <taxon>Dikarya</taxon>
        <taxon>Ascomycota</taxon>
        <taxon>Pezizomycotina</taxon>
        <taxon>Sordariomycetes</taxon>
        <taxon>Hypocreomycetidae</taxon>
        <taxon>Glomerellales</taxon>
        <taxon>Glomerellaceae</taxon>
        <taxon>Colletotrichum</taxon>
        <taxon>Colletotrichum acutatum species complex</taxon>
    </lineage>
</organism>
<name>A0A9P7U5L6_9PEZI</name>
<feature type="domain" description="2EXR" evidence="2">
    <location>
        <begin position="91"/>
        <end position="201"/>
    </location>
</feature>
<evidence type="ECO:0000256" key="1">
    <source>
        <dbReference type="SAM" id="MobiDB-lite"/>
    </source>
</evidence>
<feature type="region of interest" description="Disordered" evidence="1">
    <location>
        <begin position="480"/>
        <end position="528"/>
    </location>
</feature>
<feature type="region of interest" description="Disordered" evidence="1">
    <location>
        <begin position="340"/>
        <end position="376"/>
    </location>
</feature>
<protein>
    <recommendedName>
        <fullName evidence="2">2EXR domain-containing protein</fullName>
    </recommendedName>
</protein>
<dbReference type="EMBL" id="JAESDN010000023">
    <property type="protein sequence ID" value="KAG7040585.1"/>
    <property type="molecule type" value="Genomic_DNA"/>
</dbReference>
<dbReference type="AlphaFoldDB" id="A0A9P7U5L6"/>
<dbReference type="InterPro" id="IPR045518">
    <property type="entry name" value="2EXR"/>
</dbReference>
<evidence type="ECO:0000313" key="4">
    <source>
        <dbReference type="Proteomes" id="UP000699042"/>
    </source>
</evidence>
<dbReference type="Pfam" id="PF20150">
    <property type="entry name" value="2EXR"/>
    <property type="match status" value="1"/>
</dbReference>
<comment type="caution">
    <text evidence="3">The sequence shown here is derived from an EMBL/GenBank/DDBJ whole genome shotgun (WGS) entry which is preliminary data.</text>
</comment>
<evidence type="ECO:0000259" key="2">
    <source>
        <dbReference type="Pfam" id="PF20150"/>
    </source>
</evidence>
<accession>A0A9P7U5L6</accession>
<reference evidence="3" key="1">
    <citation type="submission" date="2021-05" db="EMBL/GenBank/DDBJ databases">
        <title>Comparative genomics of three Colletotrichum scovillei strains and genetic complementation revealed genes involved fungal growth and virulence on chili pepper.</title>
        <authorList>
            <person name="Hsieh D.-K."/>
            <person name="Chuang S.-C."/>
            <person name="Chen C.-Y."/>
            <person name="Chao Y.-T."/>
            <person name="Lu M.-Y.J."/>
            <person name="Lee M.-H."/>
            <person name="Shih M.-C."/>
        </authorList>
    </citation>
    <scope>NUCLEOTIDE SEQUENCE</scope>
    <source>
        <strain evidence="3">Coll-153</strain>
    </source>
</reference>
<keyword evidence="4" id="KW-1185">Reference proteome</keyword>
<evidence type="ECO:0000313" key="3">
    <source>
        <dbReference type="EMBL" id="KAG7040585.1"/>
    </source>
</evidence>
<sequence>MEWPIPLPPAKRACRPSNLLSPADNILPLISPSDTAASSLSHLTEPSTIASFPSVSQSARFGYRQSREQKQNNFTMASPVKFDIPASARSFTCFSRLPPEIREQIWEDAIFEPGMHFLRLRTAARITHYPSPMPTGSLGDQDTKDEDDVLLDFARESVPTRVWPAILEPRYPTPQANISNYISANRVLEKLSATCFESAKVVRRLTSAPGGLKLKGDRVVSLGGSFDIVCLEYLSADDFRSWCRMSQSIKCNELANIRHVAIPYCHAWETSVSGFRCGHCGTRYSGLATKVYPVHLYEFLAKYLPNLETFYFIDYLIVEKDKSIDSLEFSPAQITTSDQAAAPSFDIRPQDSSLEPSKKRRAVPLAESTKEDTENVRLSPNRVTEMIKTLKVTSNTKREIEPRRANPAAKAVPPGFKCQGRVFHEPDEDHWDVKSRVVDTISWLQKRFILYATQSKNSRHAHPEKVRFKVLACKWNEREPDTQPRVKRAAPTVKKTSTKKPQAQCYKQDVPPAQEQKAPLAPPSSPPLPVPTKGFNYLTAGLARCELKKFTDEILEALSLYQFHSPGDGREQIAQSGRLQSRELLMLAATKGLTRRVQAILGRPLNINDSTRQKLLALMGAAVTPSLGSSSGQTDSVMANPDTTVMSCLFFSLDLS</sequence>
<gene>
    <name evidence="3" type="ORF">JMJ77_011447</name>
</gene>
<proteinExistence type="predicted"/>
<dbReference type="Proteomes" id="UP000699042">
    <property type="component" value="Unassembled WGS sequence"/>
</dbReference>